<dbReference type="PROSITE" id="PS50994">
    <property type="entry name" value="INTEGRASE"/>
    <property type="match status" value="1"/>
</dbReference>
<dbReference type="InterPro" id="IPR036397">
    <property type="entry name" value="RNaseH_sf"/>
</dbReference>
<reference evidence="4" key="1">
    <citation type="journal article" date="2022" name="Int. J. Mol. Sci.">
        <title>Draft Genome of Tanacetum Coccineum: Genomic Comparison of Closely Related Tanacetum-Family Plants.</title>
        <authorList>
            <person name="Yamashiro T."/>
            <person name="Shiraishi A."/>
            <person name="Nakayama K."/>
            <person name="Satake H."/>
        </authorList>
    </citation>
    <scope>NUCLEOTIDE SEQUENCE</scope>
</reference>
<dbReference type="InterPro" id="IPR013103">
    <property type="entry name" value="RVT_2"/>
</dbReference>
<feature type="region of interest" description="Disordered" evidence="2">
    <location>
        <begin position="267"/>
        <end position="324"/>
    </location>
</feature>
<feature type="compositionally biased region" description="Low complexity" evidence="2">
    <location>
        <begin position="2100"/>
        <end position="2123"/>
    </location>
</feature>
<evidence type="ECO:0000313" key="4">
    <source>
        <dbReference type="EMBL" id="GJT21342.1"/>
    </source>
</evidence>
<dbReference type="Gene3D" id="3.30.420.10">
    <property type="entry name" value="Ribonuclease H-like superfamily/Ribonuclease H"/>
    <property type="match status" value="1"/>
</dbReference>
<dbReference type="InterPro" id="IPR054722">
    <property type="entry name" value="PolX-like_BBD"/>
</dbReference>
<feature type="region of interest" description="Disordered" evidence="2">
    <location>
        <begin position="1552"/>
        <end position="1630"/>
    </location>
</feature>
<feature type="compositionally biased region" description="Polar residues" evidence="2">
    <location>
        <begin position="1724"/>
        <end position="1737"/>
    </location>
</feature>
<sequence length="2123" mass="238029">MAQPALYDGEELLKTHHVPVIIPSSKEDLELSETTRNKIHAKMNDSACVEKRYQNLKERFGNKKPVTSSDAPSFDLLFMIGKLNEQIQSPGNMIHELKEKISRLTKKNSDADPIFDLKALVSQNKDLTAKLNALHDLNERFRAENAKAQLKDNSKCVTIPDSKPKVLAPGRYPIDVEPIPPRLKKNREVHLHYIKHLKENVETLREIVEEAKVKRPLDTSLASACRYTKHSQELLEYVIGTCPKDFSPHDKQNASTNSLRKKQVTFVEPCETSTHNTPPQVEHQKINSTNALGIPSTGVKGTSAASRSKPRSNTKKDRTLPAKSALKQVEAHSRMNKANEKQKNCVDSSISYKRTAINSNSNTSCKTCNKCLIYVNHDQCVVRSEMFVKQSPATKWPLTRNTPPKVLPTKQWKPTGRLLPLGRQCPLVRSTALKSDSMPADPQETIAPVVQIGLWYLDSGCSKHMTGHRSRLRNFVKTFIGTVQFRNNHFGAIMGYGDYVIDLDGVDLIKGSRGTNLYTIYVEDMMRSFPICLLSKASKNKSWLWHRRLNHLNFGTLNDLARKDLVRGLPRLMFEKDHLCSACQLGKSRKATHKPKTINTITEVLHTLHMDLCGSLRVQSINGKKYILVIVDDYSRFTWVKFLRSKDETPAFVINLLKQLQVGLNKNVQFVRTDNGTEFVNKDLTDYYESVGITHDRSENSSAEWHWLVPNYAPIIPYVPPTNKDLELLFQPMFDEYFETPTGDHQMPPIPAAPTPTIPTDPSVSISFDHDAPSSSHSPSSSAHQSSSVHHGVATEHSFEVNPFAATEHEPFVNVFAPDLNSEASSSGVIMITAPNQSTQPHEHLRKWTDSHPLDNIIGNPSWPISTQKHLATDALWCFYNSVLSKVEPKNFKSAVTEDLPPPDCATIIALKWIYKVKLDEYGDVLKNKARLVAKGYRQEEGLDFEECFALVARLEAMRIFLANDASKNMTVYQMDVKIAFLNGELKEEVYNPRGIFINQSKYANEILKKFDLHKSNLVDTPMVKRTKLDEDLSGIPIDQTQYHSMIGSLMYLTASRPDLVFAVCMCARYQSKPTKKHLEAVKRVFRYLQGTINMGLWYPKDTAMALTAYADADHAGCQDTRRSTSGSAQFLGDKLVSWSLKKQTSTSISSTEAKYIAMSALCCNNVQHSRSKHIDIRHHFIREQVEKGVVELYFVRTEYQLADIFTKALPRERFEFILPRLGMKNIMADVNAPVEQAPALAPPTRTDEQILPRIRWVPIGKSNCYLDAEKSQSNPIYKIAVDILKHTNFFRAFTASSTIPAIYIQQFWDTICYDRTDGGYKCQLDEQWFNLTKDTLRDALQITPVNNNKAFSSPPTQDTLINFVNGLGYPKEVKHLSNVVTNDMFQPWRALTTIINLCLTGKTSGFERPRAPVLQILWGVINRAHMDYVERTWEEFTQSIHTFTEDKKNLAQHTLGKKKATLIVIPSVRFTKLIIFHLQRKHKFHPRPESPLHLPTEEPILGYLKFSAKGTKREVFGMPIPNELITDDIRGADYYNAYLKKVAKHHRYLAGEEVSDPDSPAPKPAKSTKPKITKQTKPVAPKAATKKPQPAPTKPKEKKRKQDKETTEATPPAKRTKAGKVAKKRTLKRSQQLVDEVVDEGIPLTEPGFGDLEADTQRAIEESLKDAHGAHRGPLPPVVFRETDTGKYQPLPEVEGKGKEKVGAEQAARVLLNLQTPKKKSPTEQYIFQRRTSAPTEPSGHDESSSLYAELGLTESDTESDEEVPPVVKSGAPDEGQAGPNPGNDTVSQTLSTPGVHVGPNLEHTDAEATGATSQPQPGQMDEKFTTTAYPNIQENLKLTVDDLVILEEPASSTGTLSSLQHLAKDFSFGDQFFNDKPSEADNEKTTADTEAELMVSVTIHQDTYVIPPMTSPPQQVYSDSILLNRLGELEQHIADLVDANQALEERLDKHGSRLYRLENQDIPNQVSKAVDEIVTDAIDWAMQAPLRKRFRDLLEADMKEILHNRMWESKSYQTHEDHMMLYEALEKSMARDNRDQLLFDLAEAKKKKKKRQGSPKTPPGSPPHPPPPPPPPAGPSGTSGASGASGSSQSPPSPPHPSNNQGGQSTSTAAPSSSKTAASYG</sequence>
<evidence type="ECO:0000313" key="5">
    <source>
        <dbReference type="Proteomes" id="UP001151760"/>
    </source>
</evidence>
<name>A0ABQ5C5N1_9ASTR</name>
<proteinExistence type="predicted"/>
<feature type="compositionally biased region" description="Pro residues" evidence="2">
    <location>
        <begin position="2058"/>
        <end position="2076"/>
    </location>
</feature>
<evidence type="ECO:0000259" key="3">
    <source>
        <dbReference type="PROSITE" id="PS50994"/>
    </source>
</evidence>
<reference evidence="4" key="2">
    <citation type="submission" date="2022-01" db="EMBL/GenBank/DDBJ databases">
        <authorList>
            <person name="Yamashiro T."/>
            <person name="Shiraishi A."/>
            <person name="Satake H."/>
            <person name="Nakayama K."/>
        </authorList>
    </citation>
    <scope>NUCLEOTIDE SEQUENCE</scope>
</reference>
<feature type="region of interest" description="Disordered" evidence="2">
    <location>
        <begin position="2047"/>
        <end position="2123"/>
    </location>
</feature>
<feature type="coiled-coil region" evidence="1">
    <location>
        <begin position="117"/>
        <end position="151"/>
    </location>
</feature>
<dbReference type="InterPro" id="IPR025724">
    <property type="entry name" value="GAG-pre-integrase_dom"/>
</dbReference>
<dbReference type="InterPro" id="IPR012337">
    <property type="entry name" value="RNaseH-like_sf"/>
</dbReference>
<feature type="compositionally biased region" description="Polar residues" evidence="2">
    <location>
        <begin position="1784"/>
        <end position="1794"/>
    </location>
</feature>
<feature type="compositionally biased region" description="Basic and acidic residues" evidence="2">
    <location>
        <begin position="1695"/>
        <end position="1704"/>
    </location>
</feature>
<feature type="compositionally biased region" description="Low complexity" evidence="2">
    <location>
        <begin position="1576"/>
        <end position="1589"/>
    </location>
</feature>
<feature type="compositionally biased region" description="Low complexity" evidence="2">
    <location>
        <begin position="2077"/>
        <end position="2092"/>
    </location>
</feature>
<dbReference type="Pfam" id="PF13976">
    <property type="entry name" value="gag_pre-integrs"/>
    <property type="match status" value="1"/>
</dbReference>
<dbReference type="CDD" id="cd09272">
    <property type="entry name" value="RNase_HI_RT_Ty1"/>
    <property type="match status" value="1"/>
</dbReference>
<feature type="compositionally biased region" description="Low complexity" evidence="2">
    <location>
        <begin position="773"/>
        <end position="791"/>
    </location>
</feature>
<gene>
    <name evidence="4" type="ORF">Tco_0891279</name>
</gene>
<feature type="region of interest" description="Disordered" evidence="2">
    <location>
        <begin position="740"/>
        <end position="793"/>
    </location>
</feature>
<feature type="compositionally biased region" description="Basic residues" evidence="2">
    <location>
        <begin position="1615"/>
        <end position="1629"/>
    </location>
</feature>
<feature type="coiled-coil region" evidence="1">
    <location>
        <begin position="1928"/>
        <end position="1962"/>
    </location>
</feature>
<protein>
    <submittedName>
        <fullName evidence="4">Retrovirus-related pol polyprotein from transposon TNT 1-94</fullName>
    </submittedName>
</protein>
<organism evidence="4 5">
    <name type="scientific">Tanacetum coccineum</name>
    <dbReference type="NCBI Taxonomy" id="301880"/>
    <lineage>
        <taxon>Eukaryota</taxon>
        <taxon>Viridiplantae</taxon>
        <taxon>Streptophyta</taxon>
        <taxon>Embryophyta</taxon>
        <taxon>Tracheophyta</taxon>
        <taxon>Spermatophyta</taxon>
        <taxon>Magnoliopsida</taxon>
        <taxon>eudicotyledons</taxon>
        <taxon>Gunneridae</taxon>
        <taxon>Pentapetalae</taxon>
        <taxon>asterids</taxon>
        <taxon>campanulids</taxon>
        <taxon>Asterales</taxon>
        <taxon>Asteraceae</taxon>
        <taxon>Asteroideae</taxon>
        <taxon>Anthemideae</taxon>
        <taxon>Anthemidinae</taxon>
        <taxon>Tanacetum</taxon>
    </lineage>
</organism>
<dbReference type="Pfam" id="PF22936">
    <property type="entry name" value="Pol_BBD"/>
    <property type="match status" value="1"/>
</dbReference>
<dbReference type="EMBL" id="BQNB010013880">
    <property type="protein sequence ID" value="GJT21342.1"/>
    <property type="molecule type" value="Genomic_DNA"/>
</dbReference>
<comment type="caution">
    <text evidence="4">The sequence shown here is derived from an EMBL/GenBank/DDBJ whole genome shotgun (WGS) entry which is preliminary data.</text>
</comment>
<dbReference type="PANTHER" id="PTHR11439:SF509">
    <property type="entry name" value="RNA-DIRECTED DNA POLYMERASE"/>
    <property type="match status" value="1"/>
</dbReference>
<evidence type="ECO:0000256" key="1">
    <source>
        <dbReference type="SAM" id="Coils"/>
    </source>
</evidence>
<keyword evidence="5" id="KW-1185">Reference proteome</keyword>
<dbReference type="Pfam" id="PF00665">
    <property type="entry name" value="rve"/>
    <property type="match status" value="1"/>
</dbReference>
<feature type="region of interest" description="Disordered" evidence="2">
    <location>
        <begin position="1666"/>
        <end position="1804"/>
    </location>
</feature>
<accession>A0ABQ5C5N1</accession>
<dbReference type="Pfam" id="PF07727">
    <property type="entry name" value="RVT_2"/>
    <property type="match status" value="1"/>
</dbReference>
<feature type="compositionally biased region" description="Pro residues" evidence="2">
    <location>
        <begin position="748"/>
        <end position="759"/>
    </location>
</feature>
<evidence type="ECO:0000256" key="2">
    <source>
        <dbReference type="SAM" id="MobiDB-lite"/>
    </source>
</evidence>
<dbReference type="InterPro" id="IPR001584">
    <property type="entry name" value="Integrase_cat-core"/>
</dbReference>
<feature type="domain" description="Integrase catalytic" evidence="3">
    <location>
        <begin position="591"/>
        <end position="695"/>
    </location>
</feature>
<dbReference type="SUPFAM" id="SSF53098">
    <property type="entry name" value="Ribonuclease H-like"/>
    <property type="match status" value="1"/>
</dbReference>
<keyword evidence="1" id="KW-0175">Coiled coil</keyword>
<dbReference type="PANTHER" id="PTHR11439">
    <property type="entry name" value="GAG-POL-RELATED RETROTRANSPOSON"/>
    <property type="match status" value="1"/>
</dbReference>
<dbReference type="Proteomes" id="UP001151760">
    <property type="component" value="Unassembled WGS sequence"/>
</dbReference>